<keyword evidence="2" id="KW-0812">Transmembrane</keyword>
<sequence length="856" mass="93538">FSLLVLSSASPSPIAPTMAESRESQHSLLPSEEDLVSAKRHRSWNPLDSRTSTDAEYSFLPASAHESFSEAVFREVGLGIINPSGETLPAQGKRDSISSAGSQFSQTTATTPGFLKTPQGTPAISRSHPSPGNCPSRVTVLQKRFSWVPVTIFVLAFYATVFSGVYLAIAIRKPRWNNVSSDGSLAPSTASLLCAFFAKTIELAYVTICVAFLGQVLSRRALTKDSRGISISDMNMRAWIMQPGSMIVHWETLRYSALTFLGAIALVATFVAMLYTTAAEALISPKLSMGPKEDTSLSGKVYTSFGNVDFLSLNCQSPIPQQMDPLARNDTCLQMVHVGQAYHNYQQWITAWANFISDGNDTSDQLQTRPRPTGSMWDNTTITGSWIEVQNLTDLSKRHGRMVNNITMAMPHGSIPIAALDEKNDIRQPQDASGEGKYSIEASVPSPAVNVLCVGMNKSELSPLVYSTWPNVHFNAAIWSATPPTDIPRVPSWLNRTVVDDIFGFGKKYGQRPPIFGTYPESNNTILNTTGLWPANSIYLLGKPSVAHPEYVMCSIRAKQTGVCSTRYDAASSGAFLSSNCENATNALQYNRKEKNFIEGAWEADWKNVATGWANSLSLGSGITNAQASNERLLMQMMPAYNPDLKSYSLDPSLPSVGEALAVMSGSTLILSSQNAPFVQGFNYTEPDDILPEPVYQHFAATLQASGYASGGTERWQGVFYVVLVFAFLTSFICLGFVVFEARGHQITDFTEPQNLFAIAVNSPQSSQLRGACGGGPIGRQMKERWYIGMDEPDAHYYIRAKKDGVSPHVEARSTGYQGLEQMEVEDGSGRMNPVSPAVDEFRRVSTRSSFLGKLY</sequence>
<evidence type="ECO:0000313" key="4">
    <source>
        <dbReference type="Proteomes" id="UP001149163"/>
    </source>
</evidence>
<proteinExistence type="predicted"/>
<feature type="compositionally biased region" description="Low complexity" evidence="1">
    <location>
        <begin position="1"/>
        <end position="16"/>
    </location>
</feature>
<feature type="region of interest" description="Disordered" evidence="1">
    <location>
        <begin position="87"/>
        <end position="112"/>
    </location>
</feature>
<dbReference type="AlphaFoldDB" id="A0A9W9HZN7"/>
<name>A0A9W9HZN7_9EURO</name>
<feature type="region of interest" description="Disordered" evidence="1">
    <location>
        <begin position="1"/>
        <end position="29"/>
    </location>
</feature>
<dbReference type="OrthoDB" id="4721035at2759"/>
<reference evidence="3" key="2">
    <citation type="journal article" date="2023" name="IMA Fungus">
        <title>Comparative genomic study of the Penicillium genus elucidates a diverse pangenome and 15 lateral gene transfer events.</title>
        <authorList>
            <person name="Petersen C."/>
            <person name="Sorensen T."/>
            <person name="Nielsen M.R."/>
            <person name="Sondergaard T.E."/>
            <person name="Sorensen J.L."/>
            <person name="Fitzpatrick D.A."/>
            <person name="Frisvad J.C."/>
            <person name="Nielsen K.L."/>
        </authorList>
    </citation>
    <scope>NUCLEOTIDE SEQUENCE</scope>
    <source>
        <strain evidence="3">IBT 26290</strain>
    </source>
</reference>
<feature type="transmembrane region" description="Helical" evidence="2">
    <location>
        <begin position="147"/>
        <end position="169"/>
    </location>
</feature>
<dbReference type="Proteomes" id="UP001149163">
    <property type="component" value="Unassembled WGS sequence"/>
</dbReference>
<feature type="transmembrane region" description="Helical" evidence="2">
    <location>
        <begin position="255"/>
        <end position="275"/>
    </location>
</feature>
<evidence type="ECO:0000256" key="1">
    <source>
        <dbReference type="SAM" id="MobiDB-lite"/>
    </source>
</evidence>
<keyword evidence="2" id="KW-1133">Transmembrane helix</keyword>
<accession>A0A9W9HZN7</accession>
<evidence type="ECO:0000313" key="3">
    <source>
        <dbReference type="EMBL" id="KAJ5160407.1"/>
    </source>
</evidence>
<dbReference type="RefSeq" id="XP_056541965.1">
    <property type="nucleotide sequence ID" value="XM_056689536.1"/>
</dbReference>
<keyword evidence="4" id="KW-1185">Reference proteome</keyword>
<evidence type="ECO:0008006" key="5">
    <source>
        <dbReference type="Google" id="ProtNLM"/>
    </source>
</evidence>
<feature type="transmembrane region" description="Helical" evidence="2">
    <location>
        <begin position="719"/>
        <end position="740"/>
    </location>
</feature>
<organism evidence="3 4">
    <name type="scientific">Penicillium canariense</name>
    <dbReference type="NCBI Taxonomy" id="189055"/>
    <lineage>
        <taxon>Eukaryota</taxon>
        <taxon>Fungi</taxon>
        <taxon>Dikarya</taxon>
        <taxon>Ascomycota</taxon>
        <taxon>Pezizomycotina</taxon>
        <taxon>Eurotiomycetes</taxon>
        <taxon>Eurotiomycetidae</taxon>
        <taxon>Eurotiales</taxon>
        <taxon>Aspergillaceae</taxon>
        <taxon>Penicillium</taxon>
    </lineage>
</organism>
<reference evidence="3" key="1">
    <citation type="submission" date="2022-11" db="EMBL/GenBank/DDBJ databases">
        <authorList>
            <person name="Petersen C."/>
        </authorList>
    </citation>
    <scope>NUCLEOTIDE SEQUENCE</scope>
    <source>
        <strain evidence="3">IBT 26290</strain>
    </source>
</reference>
<feature type="non-terminal residue" evidence="3">
    <location>
        <position position="856"/>
    </location>
</feature>
<protein>
    <recommendedName>
        <fullName evidence="5">Mcm2 3 5 family protein</fullName>
    </recommendedName>
</protein>
<dbReference type="EMBL" id="JAPQKN010000004">
    <property type="protein sequence ID" value="KAJ5160407.1"/>
    <property type="molecule type" value="Genomic_DNA"/>
</dbReference>
<feature type="compositionally biased region" description="Polar residues" evidence="1">
    <location>
        <begin position="97"/>
        <end position="111"/>
    </location>
</feature>
<dbReference type="GeneID" id="81428712"/>
<keyword evidence="2" id="KW-0472">Membrane</keyword>
<gene>
    <name evidence="3" type="ORF">N7482_007411</name>
</gene>
<comment type="caution">
    <text evidence="3">The sequence shown here is derived from an EMBL/GenBank/DDBJ whole genome shotgun (WGS) entry which is preliminary data.</text>
</comment>
<evidence type="ECO:0000256" key="2">
    <source>
        <dbReference type="SAM" id="Phobius"/>
    </source>
</evidence>